<dbReference type="SUPFAM" id="SSF81631">
    <property type="entry name" value="PAP/OAS1 substrate-binding domain"/>
    <property type="match status" value="1"/>
</dbReference>
<evidence type="ECO:0000256" key="1">
    <source>
        <dbReference type="SAM" id="MobiDB-lite"/>
    </source>
</evidence>
<dbReference type="GO" id="GO:0003729">
    <property type="term" value="F:mRNA binding"/>
    <property type="evidence" value="ECO:0007669"/>
    <property type="project" value="TreeGrafter"/>
</dbReference>
<dbReference type="EMBL" id="LLXE01000061">
    <property type="protein sequence ID" value="KUM63917.1"/>
    <property type="molecule type" value="Genomic_DNA"/>
</dbReference>
<dbReference type="Gene3D" id="1.10.1410.10">
    <property type="match status" value="1"/>
</dbReference>
<dbReference type="PANTHER" id="PTHR23092">
    <property type="entry name" value="POLY(A) RNA POLYMERASE"/>
    <property type="match status" value="1"/>
</dbReference>
<dbReference type="GO" id="GO:0031123">
    <property type="term" value="P:RNA 3'-end processing"/>
    <property type="evidence" value="ECO:0007669"/>
    <property type="project" value="TreeGrafter"/>
</dbReference>
<name>A0A101MNQ4_PENFR</name>
<feature type="region of interest" description="Disordered" evidence="1">
    <location>
        <begin position="137"/>
        <end position="216"/>
    </location>
</feature>
<dbReference type="SUPFAM" id="SSF81301">
    <property type="entry name" value="Nucleotidyltransferase"/>
    <property type="match status" value="1"/>
</dbReference>
<evidence type="ECO:0000313" key="3">
    <source>
        <dbReference type="Proteomes" id="UP000055045"/>
    </source>
</evidence>
<keyword evidence="3" id="KW-1185">Reference proteome</keyword>
<dbReference type="STRING" id="48697.A0A101MNQ4"/>
<evidence type="ECO:0008006" key="4">
    <source>
        <dbReference type="Google" id="ProtNLM"/>
    </source>
</evidence>
<dbReference type="InterPro" id="IPR045862">
    <property type="entry name" value="Trf4-like"/>
</dbReference>
<proteinExistence type="predicted"/>
<dbReference type="PANTHER" id="PTHR23092:SF50">
    <property type="entry name" value="MTF2-LIKE C-TERMINAL DOMAIN-CONTAINING PROTEIN"/>
    <property type="match status" value="1"/>
</dbReference>
<evidence type="ECO:0000313" key="2">
    <source>
        <dbReference type="EMBL" id="KUM63917.1"/>
    </source>
</evidence>
<dbReference type="GO" id="GO:0043634">
    <property type="term" value="P:polyadenylation-dependent ncRNA catabolic process"/>
    <property type="evidence" value="ECO:0007669"/>
    <property type="project" value="TreeGrafter"/>
</dbReference>
<dbReference type="Gene3D" id="3.30.460.10">
    <property type="entry name" value="Beta Polymerase, domain 2"/>
    <property type="match status" value="1"/>
</dbReference>
<reference evidence="2 3" key="1">
    <citation type="submission" date="2015-10" db="EMBL/GenBank/DDBJ databases">
        <title>Genome sequencing of Penicillium freii.</title>
        <authorList>
            <person name="Nguyen H.D."/>
            <person name="Visagie C.M."/>
            <person name="Seifert K.A."/>
        </authorList>
    </citation>
    <scope>NUCLEOTIDE SEQUENCE [LARGE SCALE GENOMIC DNA]</scope>
    <source>
        <strain evidence="2 3">DAOM 242723</strain>
    </source>
</reference>
<organism evidence="2 3">
    <name type="scientific">Penicillium freii</name>
    <dbReference type="NCBI Taxonomy" id="48697"/>
    <lineage>
        <taxon>Eukaryota</taxon>
        <taxon>Fungi</taxon>
        <taxon>Dikarya</taxon>
        <taxon>Ascomycota</taxon>
        <taxon>Pezizomycotina</taxon>
        <taxon>Eurotiomycetes</taxon>
        <taxon>Eurotiomycetidae</taxon>
        <taxon>Eurotiales</taxon>
        <taxon>Aspergillaceae</taxon>
        <taxon>Penicillium</taxon>
    </lineage>
</organism>
<dbReference type="Proteomes" id="UP000055045">
    <property type="component" value="Unassembled WGS sequence"/>
</dbReference>
<dbReference type="InterPro" id="IPR043519">
    <property type="entry name" value="NT_sf"/>
</dbReference>
<dbReference type="AlphaFoldDB" id="A0A101MNQ4"/>
<gene>
    <name evidence="2" type="ORF">ACN42_g3195</name>
</gene>
<dbReference type="GO" id="GO:1990817">
    <property type="term" value="F:poly(A) RNA polymerase activity"/>
    <property type="evidence" value="ECO:0007669"/>
    <property type="project" value="InterPro"/>
</dbReference>
<protein>
    <recommendedName>
        <fullName evidence="4">Polymerase nucleotidyl transferase domain-containing protein</fullName>
    </recommendedName>
</protein>
<dbReference type="GO" id="GO:0005730">
    <property type="term" value="C:nucleolus"/>
    <property type="evidence" value="ECO:0007669"/>
    <property type="project" value="TreeGrafter"/>
</dbReference>
<comment type="caution">
    <text evidence="2">The sequence shown here is derived from an EMBL/GenBank/DDBJ whole genome shotgun (WGS) entry which is preliminary data.</text>
</comment>
<sequence length="579" mass="64836">MEGEFVDISSVLRHLVIFLKCNCKYPFVTWLFLPEAYYRGIKSTENKSWDAACIPGMVTSTPVFSSTLFKCRNTVMQLSSLPLRIRPSHLFRPFHSSIAAAKTPDVFANSLRKTLEAHRSTNRSRLIRKIYPIDDPPGLWRPEIPPESRADYQPPAEPALPNSEYSPGTPDPVSKRRQKKRKSPVDISSHQSPINRDGEDPIQPAGTGRPAQNPWLRNLELPRANAEITLDAEIRALDQYLAPRAQEQDRVEKLRIEVASLLKAVVPHAPRVIGSHCTGLVLAHSDLDFILPYEDLPRSLERDRRPSPTRPQIQDAHIRLLRQVQRALQHTDTFDDHVKLSDKRNPSLSARHRPTGLLLEFYCGEGIPAITEYLQDYQAEYPALRPLYAVTRTLLEARGLFGSPQASIGPDALALLIVAFLKMNHGRFPGPNNLGNQFLALLQFYGTQVDLQSVGVAVDPPGLFGADMLPVAFDADEPAHQRGQRSLISTKRTAAAKRNLIVAQRLCIQDPTHYMNDLGRSCTRTFELQSAFAAAHQQLRHACDEWASDGNIKSSSVLATTLQANFDGLENVRNQLAYL</sequence>
<dbReference type="GO" id="GO:0031499">
    <property type="term" value="C:TRAMP complex"/>
    <property type="evidence" value="ECO:0007669"/>
    <property type="project" value="TreeGrafter"/>
</dbReference>
<accession>A0A101MNQ4</accession>